<evidence type="ECO:0000313" key="2">
    <source>
        <dbReference type="Proteomes" id="UP001273350"/>
    </source>
</evidence>
<dbReference type="RefSeq" id="WP_230002179.1">
    <property type="nucleotide sequence ID" value="NZ_CP087134.1"/>
</dbReference>
<name>A0ABU4RJH1_9FLAO</name>
<reference evidence="1 2" key="1">
    <citation type="submission" date="2023-11" db="EMBL/GenBank/DDBJ databases">
        <title>Unpublished Manusciprt.</title>
        <authorList>
            <person name="Saticioglu I.B."/>
            <person name="Ay H."/>
            <person name="Ajmi N."/>
            <person name="Altun S."/>
            <person name="Duman M."/>
        </authorList>
    </citation>
    <scope>NUCLEOTIDE SEQUENCE [LARGE SCALE GENOMIC DNA]</scope>
    <source>
        <strain evidence="1 2">Fl-318</strain>
    </source>
</reference>
<organism evidence="1 2">
    <name type="scientific">Flavobacterium cupriresistens</name>
    <dbReference type="NCBI Taxonomy" id="2893885"/>
    <lineage>
        <taxon>Bacteria</taxon>
        <taxon>Pseudomonadati</taxon>
        <taxon>Bacteroidota</taxon>
        <taxon>Flavobacteriia</taxon>
        <taxon>Flavobacteriales</taxon>
        <taxon>Flavobacteriaceae</taxon>
        <taxon>Flavobacterium</taxon>
    </lineage>
</organism>
<accession>A0ABU4RJH1</accession>
<dbReference type="Gene3D" id="3.30.559.30">
    <property type="entry name" value="Nonribosomal peptide synthetase, condensation domain"/>
    <property type="match status" value="1"/>
</dbReference>
<gene>
    <name evidence="1" type="ORF">SGQ83_20010</name>
</gene>
<evidence type="ECO:0000313" key="1">
    <source>
        <dbReference type="EMBL" id="MDX6191650.1"/>
    </source>
</evidence>
<sequence>MQQINQITTRENWHREISKIASYEGSVSEVSTIDCMIINASDLSYFYELTAGNTIAEYTVLIGLYNILLQHYFEDCNRIAANIDLDFKTVSVGYEFDSIAQKSIKEFLQEVREEVQTVYKCISYSEDDSFFAADVRNVPFHFNYGAEETEGDLNYGFSFQIEKLENKDYEILVSHSPKFIDSAIVSDFLMNFKNWLKNLKENIDAPISKIPLLSDRERKWLTYNFNAVNFNSEIAGSLGETIVERKINMIPMEIDVIHTQTSFLF</sequence>
<protein>
    <submittedName>
        <fullName evidence="1">Uncharacterized protein</fullName>
    </submittedName>
</protein>
<keyword evidence="2" id="KW-1185">Reference proteome</keyword>
<comment type="caution">
    <text evidence="1">The sequence shown here is derived from an EMBL/GenBank/DDBJ whole genome shotgun (WGS) entry which is preliminary data.</text>
</comment>
<dbReference type="EMBL" id="JAWXVI010000011">
    <property type="protein sequence ID" value="MDX6191650.1"/>
    <property type="molecule type" value="Genomic_DNA"/>
</dbReference>
<dbReference type="Proteomes" id="UP001273350">
    <property type="component" value="Unassembled WGS sequence"/>
</dbReference>
<proteinExistence type="predicted"/>